<proteinExistence type="predicted"/>
<feature type="transmembrane region" description="Helical" evidence="1">
    <location>
        <begin position="17"/>
        <end position="36"/>
    </location>
</feature>
<sequence>MYADIHTYITTQYATNIAVLIFAILLMVFGIGSIVFNKERDKNDKND</sequence>
<gene>
    <name evidence="2" type="ORF">METZ01_LOCUS201492</name>
</gene>
<keyword evidence="1" id="KW-0472">Membrane</keyword>
<organism evidence="2">
    <name type="scientific">marine metagenome</name>
    <dbReference type="NCBI Taxonomy" id="408172"/>
    <lineage>
        <taxon>unclassified sequences</taxon>
        <taxon>metagenomes</taxon>
        <taxon>ecological metagenomes</taxon>
    </lineage>
</organism>
<dbReference type="AlphaFoldDB" id="A0A382ED65"/>
<accession>A0A382ED65</accession>
<evidence type="ECO:0000256" key="1">
    <source>
        <dbReference type="SAM" id="Phobius"/>
    </source>
</evidence>
<dbReference type="EMBL" id="UINC01043919">
    <property type="protein sequence ID" value="SVB48638.1"/>
    <property type="molecule type" value="Genomic_DNA"/>
</dbReference>
<protein>
    <submittedName>
        <fullName evidence="2">Uncharacterized protein</fullName>
    </submittedName>
</protein>
<name>A0A382ED65_9ZZZZ</name>
<keyword evidence="1" id="KW-1133">Transmembrane helix</keyword>
<evidence type="ECO:0000313" key="2">
    <source>
        <dbReference type="EMBL" id="SVB48638.1"/>
    </source>
</evidence>
<reference evidence="2" key="1">
    <citation type="submission" date="2018-05" db="EMBL/GenBank/DDBJ databases">
        <authorList>
            <person name="Lanie J.A."/>
            <person name="Ng W.-L."/>
            <person name="Kazmierczak K.M."/>
            <person name="Andrzejewski T.M."/>
            <person name="Davidsen T.M."/>
            <person name="Wayne K.J."/>
            <person name="Tettelin H."/>
            <person name="Glass J.I."/>
            <person name="Rusch D."/>
            <person name="Podicherti R."/>
            <person name="Tsui H.-C.T."/>
            <person name="Winkler M.E."/>
        </authorList>
    </citation>
    <scope>NUCLEOTIDE SEQUENCE</scope>
</reference>
<keyword evidence="1" id="KW-0812">Transmembrane</keyword>